<proteinExistence type="predicted"/>
<evidence type="ECO:0000313" key="1">
    <source>
        <dbReference type="EMBL" id="TVS92908.1"/>
    </source>
</evidence>
<dbReference type="Proteomes" id="UP000218080">
    <property type="component" value="Unassembled WGS sequence"/>
</dbReference>
<dbReference type="AlphaFoldDB" id="A0A6C1U0R4"/>
<sequence>MSEAKSLILAAILSMLIMVSWRIIYDNFFSTNQNQPLIENIEHIESFNDLAPIIYQNCSEIINSTREQRVSLTNNMIKGSIPLKGARFDDLILT</sequence>
<reference evidence="1" key="1">
    <citation type="submission" date="2019-07" db="EMBL/GenBank/DDBJ databases">
        <title>Genome assemblies of Wolbachia strains wAlbA and wAlbB in wild caught Aedes albopictus specimens.</title>
        <authorList>
            <person name="Kulkarni A."/>
            <person name="Yu W."/>
            <person name="Xue R.-D."/>
            <person name="Ma Y."/>
            <person name="Xu J."/>
        </authorList>
    </citation>
    <scope>NUCLEOTIDE SEQUENCE</scope>
    <source>
        <strain evidence="1">HN2016</strain>
    </source>
</reference>
<name>A0A6C1U0R4_WOLPI</name>
<feature type="non-terminal residue" evidence="1">
    <location>
        <position position="94"/>
    </location>
</feature>
<dbReference type="EMBL" id="NWVJ02000327">
    <property type="protein sequence ID" value="TVS92908.1"/>
    <property type="molecule type" value="Genomic_DNA"/>
</dbReference>
<comment type="caution">
    <text evidence="1">The sequence shown here is derived from an EMBL/GenBank/DDBJ whole genome shotgun (WGS) entry which is preliminary data.</text>
</comment>
<organism evidence="1">
    <name type="scientific">Wolbachia pipientis</name>
    <dbReference type="NCBI Taxonomy" id="955"/>
    <lineage>
        <taxon>Bacteria</taxon>
        <taxon>Pseudomonadati</taxon>
        <taxon>Pseudomonadota</taxon>
        <taxon>Alphaproteobacteria</taxon>
        <taxon>Rickettsiales</taxon>
        <taxon>Anaplasmataceae</taxon>
        <taxon>Wolbachieae</taxon>
        <taxon>Wolbachia</taxon>
    </lineage>
</organism>
<protein>
    <submittedName>
        <fullName evidence="1">Membrane protein insertase YidC</fullName>
    </submittedName>
</protein>
<gene>
    <name evidence="1" type="ORF">COM42_005255</name>
</gene>
<accession>A0A6C1U0R4</accession>